<dbReference type="Gene3D" id="3.40.630.30">
    <property type="match status" value="1"/>
</dbReference>
<protein>
    <submittedName>
        <fullName evidence="5">GNAT family N-acetyltransferase</fullName>
    </submittedName>
</protein>
<evidence type="ECO:0000256" key="1">
    <source>
        <dbReference type="ARBA" id="ARBA00022679"/>
    </source>
</evidence>
<feature type="domain" description="N-acetyltransferase" evidence="4">
    <location>
        <begin position="16"/>
        <end position="181"/>
    </location>
</feature>
<name>A0A345P3N0_9GAMM</name>
<dbReference type="KEGG" id="mbah:HYN46_02730"/>
<dbReference type="PANTHER" id="PTHR43792">
    <property type="entry name" value="GNAT FAMILY, PUTATIVE (AFU_ORTHOLOGUE AFUA_3G00765)-RELATED-RELATED"/>
    <property type="match status" value="1"/>
</dbReference>
<dbReference type="Proteomes" id="UP000253940">
    <property type="component" value="Chromosome"/>
</dbReference>
<dbReference type="InterPro" id="IPR000182">
    <property type="entry name" value="GNAT_dom"/>
</dbReference>
<reference evidence="5 6" key="1">
    <citation type="submission" date="2018-07" db="EMBL/GenBank/DDBJ databases">
        <title>Genome sequencing of Moraxellaceae gen. HYN0046.</title>
        <authorList>
            <person name="Kim M."/>
            <person name="Yi H."/>
        </authorList>
    </citation>
    <scope>NUCLEOTIDE SEQUENCE [LARGE SCALE GENOMIC DNA]</scope>
    <source>
        <strain evidence="5 6">HYN0046</strain>
    </source>
</reference>
<evidence type="ECO:0000313" key="5">
    <source>
        <dbReference type="EMBL" id="AXI01889.1"/>
    </source>
</evidence>
<dbReference type="AlphaFoldDB" id="A0A345P3N0"/>
<dbReference type="GO" id="GO:0008999">
    <property type="term" value="F:protein-N-terminal-alanine acetyltransferase activity"/>
    <property type="evidence" value="ECO:0007669"/>
    <property type="project" value="TreeGrafter"/>
</dbReference>
<keyword evidence="1 5" id="KW-0808">Transferase</keyword>
<dbReference type="EMBL" id="CP031222">
    <property type="protein sequence ID" value="AXI01889.1"/>
    <property type="molecule type" value="Genomic_DNA"/>
</dbReference>
<evidence type="ECO:0000313" key="6">
    <source>
        <dbReference type="Proteomes" id="UP000253940"/>
    </source>
</evidence>
<dbReference type="PROSITE" id="PS51186">
    <property type="entry name" value="GNAT"/>
    <property type="match status" value="1"/>
</dbReference>
<dbReference type="SUPFAM" id="SSF55729">
    <property type="entry name" value="Acyl-CoA N-acyltransferases (Nat)"/>
    <property type="match status" value="1"/>
</dbReference>
<evidence type="ECO:0000259" key="4">
    <source>
        <dbReference type="PROSITE" id="PS51186"/>
    </source>
</evidence>
<sequence>MTLESFPAQGIQTSRLTLRHASPMHAADLLAFYQNNQAHLKPWDPLRNDDFYTLQNMRHTLEKYEQQIKAGLSLNLLIYTIESPELIGHCNYSNIVQGAFQACHLGYAISAAFEGKGLMYEALTAANHYIFETYGLHRIMANYRPENHRSGTLLNRLGFEKEGLAKSYLKINGTWADHILTSKINPAHL</sequence>
<proteinExistence type="inferred from homology"/>
<evidence type="ECO:0000256" key="2">
    <source>
        <dbReference type="ARBA" id="ARBA00023315"/>
    </source>
</evidence>
<keyword evidence="6" id="KW-1185">Reference proteome</keyword>
<evidence type="ECO:0000256" key="3">
    <source>
        <dbReference type="ARBA" id="ARBA00038502"/>
    </source>
</evidence>
<comment type="similarity">
    <text evidence="3">Belongs to the acetyltransferase family. RimJ subfamily.</text>
</comment>
<gene>
    <name evidence="5" type="ORF">HYN46_02730</name>
</gene>
<dbReference type="OrthoDB" id="9801669at2"/>
<dbReference type="Pfam" id="PF13302">
    <property type="entry name" value="Acetyltransf_3"/>
    <property type="match status" value="1"/>
</dbReference>
<dbReference type="InterPro" id="IPR051531">
    <property type="entry name" value="N-acetyltransferase"/>
</dbReference>
<keyword evidence="2" id="KW-0012">Acyltransferase</keyword>
<dbReference type="PANTHER" id="PTHR43792:SF8">
    <property type="entry name" value="[RIBOSOMAL PROTEIN US5]-ALANINE N-ACETYLTRANSFERASE"/>
    <property type="match status" value="1"/>
</dbReference>
<dbReference type="GO" id="GO:0005737">
    <property type="term" value="C:cytoplasm"/>
    <property type="evidence" value="ECO:0007669"/>
    <property type="project" value="TreeGrafter"/>
</dbReference>
<dbReference type="InterPro" id="IPR016181">
    <property type="entry name" value="Acyl_CoA_acyltransferase"/>
</dbReference>
<organism evidence="5 6">
    <name type="scientific">Aquirhabdus parva</name>
    <dbReference type="NCBI Taxonomy" id="2283318"/>
    <lineage>
        <taxon>Bacteria</taxon>
        <taxon>Pseudomonadati</taxon>
        <taxon>Pseudomonadota</taxon>
        <taxon>Gammaproteobacteria</taxon>
        <taxon>Moraxellales</taxon>
        <taxon>Moraxellaceae</taxon>
        <taxon>Aquirhabdus</taxon>
    </lineage>
</organism>
<dbReference type="RefSeq" id="WP_114897999.1">
    <property type="nucleotide sequence ID" value="NZ_CP031222.1"/>
</dbReference>
<accession>A0A345P3N0</accession>